<evidence type="ECO:0000256" key="1">
    <source>
        <dbReference type="ARBA" id="ARBA00022737"/>
    </source>
</evidence>
<dbReference type="SUPFAM" id="SSF56281">
    <property type="entry name" value="Metallo-hydrolase/oxidoreductase"/>
    <property type="match status" value="1"/>
</dbReference>
<dbReference type="Proteomes" id="UP000245412">
    <property type="component" value="Unassembled WGS sequence"/>
</dbReference>
<evidence type="ECO:0000256" key="4">
    <source>
        <dbReference type="SAM" id="SignalP"/>
    </source>
</evidence>
<protein>
    <submittedName>
        <fullName evidence="6">Glucan-binding YG repeat protein</fullName>
    </submittedName>
</protein>
<feature type="repeat" description="Cell wall-binding" evidence="2">
    <location>
        <begin position="438"/>
        <end position="457"/>
    </location>
</feature>
<reference evidence="6 7" key="1">
    <citation type="submission" date="2018-05" db="EMBL/GenBank/DDBJ databases">
        <authorList>
            <person name="Goeker M."/>
            <person name="Huntemann M."/>
            <person name="Clum A."/>
            <person name="Pillay M."/>
            <person name="Palaniappan K."/>
            <person name="Varghese N."/>
            <person name="Mikhailova N."/>
            <person name="Stamatis D."/>
            <person name="Reddy T."/>
            <person name="Daum C."/>
            <person name="Shapiro N."/>
            <person name="Ivanova N."/>
            <person name="Kyrpides N."/>
            <person name="Woyke T."/>
        </authorList>
    </citation>
    <scope>NUCLEOTIDE SEQUENCE [LARGE SCALE GENOMIC DNA]</scope>
    <source>
        <strain evidence="6 7">DSM 26524</strain>
    </source>
</reference>
<keyword evidence="1" id="KW-0677">Repeat</keyword>
<dbReference type="Pfam" id="PF00753">
    <property type="entry name" value="Lactamase_B"/>
    <property type="match status" value="1"/>
</dbReference>
<evidence type="ECO:0000313" key="6">
    <source>
        <dbReference type="EMBL" id="PWJ72607.1"/>
    </source>
</evidence>
<dbReference type="InterPro" id="IPR052159">
    <property type="entry name" value="Competence_DNA_uptake"/>
</dbReference>
<keyword evidence="4" id="KW-0732">Signal</keyword>
<gene>
    <name evidence="6" type="ORF">C7383_11778</name>
</gene>
<proteinExistence type="predicted"/>
<dbReference type="InterPro" id="IPR001279">
    <property type="entry name" value="Metallo-B-lactamas"/>
</dbReference>
<dbReference type="Pfam" id="PF19085">
    <property type="entry name" value="Choline_bind_2"/>
    <property type="match status" value="1"/>
</dbReference>
<feature type="repeat" description="Cell wall-binding" evidence="2">
    <location>
        <begin position="459"/>
        <end position="478"/>
    </location>
</feature>
<evidence type="ECO:0000256" key="3">
    <source>
        <dbReference type="SAM" id="MobiDB-lite"/>
    </source>
</evidence>
<dbReference type="InterPro" id="IPR036866">
    <property type="entry name" value="RibonucZ/Hydroxyglut_hydro"/>
</dbReference>
<dbReference type="AlphaFoldDB" id="A0AB73SZ37"/>
<dbReference type="Gene3D" id="2.20.120.10">
    <property type="entry name" value="Multimodular pneumococcal cell wall endolysin, domain 3"/>
    <property type="match status" value="1"/>
</dbReference>
<feature type="region of interest" description="Disordered" evidence="3">
    <location>
        <begin position="59"/>
        <end position="79"/>
    </location>
</feature>
<feature type="chain" id="PRO_5044491740" evidence="4">
    <location>
        <begin position="29"/>
        <end position="627"/>
    </location>
</feature>
<name>A0AB73SZ37_9FIRM</name>
<feature type="signal peptide" evidence="4">
    <location>
        <begin position="1"/>
        <end position="28"/>
    </location>
</feature>
<evidence type="ECO:0000256" key="2">
    <source>
        <dbReference type="PROSITE-ProRule" id="PRU00591"/>
    </source>
</evidence>
<dbReference type="InterPro" id="IPR018337">
    <property type="entry name" value="Cell_wall/Cho-bd_repeat"/>
</dbReference>
<organism evidence="6 7">
    <name type="scientific">Murimonas intestini</name>
    <dbReference type="NCBI Taxonomy" id="1337051"/>
    <lineage>
        <taxon>Bacteria</taxon>
        <taxon>Bacillati</taxon>
        <taxon>Bacillota</taxon>
        <taxon>Clostridia</taxon>
        <taxon>Lachnospirales</taxon>
        <taxon>Lachnospiraceae</taxon>
        <taxon>Murimonas</taxon>
    </lineage>
</organism>
<keyword evidence="7" id="KW-1185">Reference proteome</keyword>
<evidence type="ECO:0000259" key="5">
    <source>
        <dbReference type="Pfam" id="PF00753"/>
    </source>
</evidence>
<evidence type="ECO:0000313" key="7">
    <source>
        <dbReference type="Proteomes" id="UP000245412"/>
    </source>
</evidence>
<dbReference type="PANTHER" id="PTHR30619">
    <property type="entry name" value="DNA INTERNALIZATION/COMPETENCE PROTEIN COMEC/REC2"/>
    <property type="match status" value="1"/>
</dbReference>
<feature type="domain" description="Metallo-beta-lactamase" evidence="5">
    <location>
        <begin position="40"/>
        <end position="146"/>
    </location>
</feature>
<dbReference type="Gene3D" id="3.60.15.10">
    <property type="entry name" value="Ribonuclease Z/Hydroxyacylglutathione hydrolase-like"/>
    <property type="match status" value="1"/>
</dbReference>
<dbReference type="RefSeq" id="WP_109748354.1">
    <property type="nucleotide sequence ID" value="NZ_JANKBI010000017.1"/>
</dbReference>
<dbReference type="PANTHER" id="PTHR30619:SF7">
    <property type="entry name" value="BETA-LACTAMASE DOMAIN PROTEIN"/>
    <property type="match status" value="1"/>
</dbReference>
<feature type="repeat" description="Cell wall-binding" evidence="2">
    <location>
        <begin position="564"/>
        <end position="583"/>
    </location>
</feature>
<feature type="repeat" description="Cell wall-binding" evidence="2">
    <location>
        <begin position="522"/>
        <end position="541"/>
    </location>
</feature>
<feature type="repeat" description="Cell wall-binding" evidence="2">
    <location>
        <begin position="501"/>
        <end position="520"/>
    </location>
</feature>
<sequence length="627" mass="69918">MRKKIRSVFLIAALLAVTCMASAFTSKAQGQTRIHFIAIEGQQDAILLESNGHFGMVDSGEDTDYPDGSDPRYPGPDSRPKIVTWGGSEAAVINYLRSVGVTKLDFYIGTHAHSDHIGSADEILEVFGAERIYLREYDDSYITGVYSLWDNQYCYDHVMETAARLNIPVIQNFTAENSHFTMGEMTIDLLNTEREYDALGRVVTRPDDNYNALAVKVSANGLSALLAADINNYAPTYIESKVASQVGKVDLLKLAHHGLSGSNSSVFLNTLNPQYAVVTGPLSSVMSSTSKDLQSLGTTLYSTNGLPANSAIIAYMNAGSSEIEMAIPGQESVRTEMIGNKKVLRLYNGSDQAVTDADKWILINNNYYLTDSEGYLVTGWKKVRGKWYYMQPDGIMVKDVTRINGKLYSFNASGAMSSGGWTKGEKYWSFANSNGICKTGWISSKGSWYYMDADGTMGENEWVKSNGKWYYLRSGGKMAVSSWLYIDGIYYYVNASGVMQANTWIKSNGIWYYLKSNGSMAENEWIRLNGKWYYLSNNGRMIANGWSYINDKYYYFDQSGVMKANTWVKSGGIWYYLKSDGSMAENEWIYTGGKWYYLSDNGRMLASTTANIDGVQYTFNSSGAWVK</sequence>
<dbReference type="EMBL" id="QGGY01000017">
    <property type="protein sequence ID" value="PWJ72607.1"/>
    <property type="molecule type" value="Genomic_DNA"/>
</dbReference>
<feature type="repeat" description="Cell wall-binding" evidence="2">
    <location>
        <begin position="585"/>
        <end position="604"/>
    </location>
</feature>
<feature type="repeat" description="Cell wall-binding" evidence="2">
    <location>
        <begin position="543"/>
        <end position="562"/>
    </location>
</feature>
<dbReference type="SUPFAM" id="SSF69360">
    <property type="entry name" value="Cell wall binding repeat"/>
    <property type="match status" value="2"/>
</dbReference>
<dbReference type="PROSITE" id="PS51170">
    <property type="entry name" value="CW"/>
    <property type="match status" value="8"/>
</dbReference>
<accession>A0AB73SZ37</accession>
<dbReference type="Gene3D" id="2.10.270.10">
    <property type="entry name" value="Cholin Binding"/>
    <property type="match status" value="3"/>
</dbReference>
<dbReference type="Pfam" id="PF19127">
    <property type="entry name" value="Choline_bind_3"/>
    <property type="match status" value="3"/>
</dbReference>
<feature type="repeat" description="Cell wall-binding" evidence="2">
    <location>
        <begin position="377"/>
        <end position="396"/>
    </location>
</feature>
<comment type="caution">
    <text evidence="6">The sequence shown here is derived from an EMBL/GenBank/DDBJ whole genome shotgun (WGS) entry which is preliminary data.</text>
</comment>